<dbReference type="AlphaFoldDB" id="A0A511UZC6"/>
<keyword evidence="2 4" id="KW-0819">tRNA processing</keyword>
<name>A0A511UZC6_9BACI</name>
<dbReference type="EC" id="5.4.99.12" evidence="4"/>
<evidence type="ECO:0000256" key="4">
    <source>
        <dbReference type="HAMAP-Rule" id="MF_00171"/>
    </source>
</evidence>
<dbReference type="InterPro" id="IPR020103">
    <property type="entry name" value="PsdUridine_synth_cat_dom_sf"/>
</dbReference>
<evidence type="ECO:0000256" key="6">
    <source>
        <dbReference type="PIRSR" id="PIRSR001430-2"/>
    </source>
</evidence>
<dbReference type="Pfam" id="PF01416">
    <property type="entry name" value="PseudoU_synth_1"/>
    <property type="match status" value="2"/>
</dbReference>
<evidence type="ECO:0000256" key="7">
    <source>
        <dbReference type="RuleBase" id="RU003792"/>
    </source>
</evidence>
<gene>
    <name evidence="4 9" type="primary">truA</name>
    <name evidence="9" type="ORF">CQU01_22430</name>
</gene>
<dbReference type="NCBIfam" id="TIGR00071">
    <property type="entry name" value="hisT_truA"/>
    <property type="match status" value="1"/>
</dbReference>
<comment type="similarity">
    <text evidence="1 4 7">Belongs to the tRNA pseudouridine synthase TruA family.</text>
</comment>
<dbReference type="InterPro" id="IPR020095">
    <property type="entry name" value="PsdUridine_synth_TruA_C"/>
</dbReference>
<feature type="domain" description="Pseudouridine synthase I TruA alpha/beta" evidence="8">
    <location>
        <begin position="144"/>
        <end position="247"/>
    </location>
</feature>
<dbReference type="InterPro" id="IPR020097">
    <property type="entry name" value="PsdUridine_synth_TruA_a/b_dom"/>
</dbReference>
<feature type="domain" description="Pseudouridine synthase I TruA alpha/beta" evidence="8">
    <location>
        <begin position="8"/>
        <end position="104"/>
    </location>
</feature>
<dbReference type="Gene3D" id="3.30.70.580">
    <property type="entry name" value="Pseudouridine synthase I, catalytic domain, N-terminal subdomain"/>
    <property type="match status" value="1"/>
</dbReference>
<dbReference type="OrthoDB" id="9811823at2"/>
<dbReference type="SUPFAM" id="SSF55120">
    <property type="entry name" value="Pseudouridine synthase"/>
    <property type="match status" value="1"/>
</dbReference>
<dbReference type="HAMAP" id="MF_00171">
    <property type="entry name" value="TruA"/>
    <property type="match status" value="1"/>
</dbReference>
<evidence type="ECO:0000256" key="3">
    <source>
        <dbReference type="ARBA" id="ARBA00023235"/>
    </source>
</evidence>
<evidence type="ECO:0000256" key="2">
    <source>
        <dbReference type="ARBA" id="ARBA00022694"/>
    </source>
</evidence>
<reference evidence="9 10" key="1">
    <citation type="submission" date="2019-07" db="EMBL/GenBank/DDBJ databases">
        <title>Whole genome shotgun sequence of Cerasibacillus quisquiliarum NBRC 102429.</title>
        <authorList>
            <person name="Hosoyama A."/>
            <person name="Uohara A."/>
            <person name="Ohji S."/>
            <person name="Ichikawa N."/>
        </authorList>
    </citation>
    <scope>NUCLEOTIDE SEQUENCE [LARGE SCALE GENOMIC DNA]</scope>
    <source>
        <strain evidence="9 10">NBRC 102429</strain>
    </source>
</reference>
<dbReference type="PIRSF" id="PIRSF001430">
    <property type="entry name" value="tRNA_psdUrid_synth"/>
    <property type="match status" value="1"/>
</dbReference>
<comment type="caution">
    <text evidence="4">Lacks conserved residue(s) required for the propagation of feature annotation.</text>
</comment>
<evidence type="ECO:0000256" key="1">
    <source>
        <dbReference type="ARBA" id="ARBA00009375"/>
    </source>
</evidence>
<comment type="subunit">
    <text evidence="4">Homodimer.</text>
</comment>
<comment type="caution">
    <text evidence="9">The sequence shown here is derived from an EMBL/GenBank/DDBJ whole genome shotgun (WGS) entry which is preliminary data.</text>
</comment>
<dbReference type="GO" id="GO:0031119">
    <property type="term" value="P:tRNA pseudouridine synthesis"/>
    <property type="evidence" value="ECO:0007669"/>
    <property type="project" value="UniProtKB-UniRule"/>
</dbReference>
<dbReference type="EMBL" id="BJXW01000026">
    <property type="protein sequence ID" value="GEN32005.1"/>
    <property type="molecule type" value="Genomic_DNA"/>
</dbReference>
<comment type="catalytic activity">
    <reaction evidence="4 7">
        <text>uridine(38/39/40) in tRNA = pseudouridine(38/39/40) in tRNA</text>
        <dbReference type="Rhea" id="RHEA:22376"/>
        <dbReference type="Rhea" id="RHEA-COMP:10085"/>
        <dbReference type="Rhea" id="RHEA-COMP:10087"/>
        <dbReference type="ChEBI" id="CHEBI:65314"/>
        <dbReference type="ChEBI" id="CHEBI:65315"/>
        <dbReference type="EC" id="5.4.99.12"/>
    </reaction>
</comment>
<dbReference type="Proteomes" id="UP000321491">
    <property type="component" value="Unassembled WGS sequence"/>
</dbReference>
<evidence type="ECO:0000259" key="8">
    <source>
        <dbReference type="Pfam" id="PF01416"/>
    </source>
</evidence>
<dbReference type="InterPro" id="IPR001406">
    <property type="entry name" value="PsdUridine_synth_TruA"/>
</dbReference>
<evidence type="ECO:0000313" key="10">
    <source>
        <dbReference type="Proteomes" id="UP000321491"/>
    </source>
</evidence>
<protein>
    <recommendedName>
        <fullName evidence="4">tRNA pseudouridine synthase A</fullName>
        <ecNumber evidence="4">5.4.99.12</ecNumber>
    </recommendedName>
    <alternativeName>
        <fullName evidence="4">tRNA pseudouridine(38-40) synthase</fullName>
    </alternativeName>
    <alternativeName>
        <fullName evidence="4">tRNA pseudouridylate synthase I</fullName>
    </alternativeName>
    <alternativeName>
        <fullName evidence="4">tRNA-uridine isomerase I</fullName>
    </alternativeName>
</protein>
<feature type="binding site" evidence="4 6">
    <location>
        <position position="111"/>
    </location>
    <ligand>
        <name>substrate</name>
    </ligand>
</feature>
<proteinExistence type="inferred from homology"/>
<sequence>MKRMKCVISYDGTNFSGFQVQPLKRTVQSELEKALKKIHKGQDIRIFPSGRTDRGVHAIRQTIHFDTSNQMNEKSWKKALNALLPEDVYVKETKHVPSSFHARFSAIEKEYRYVILNTQEPDVFRRHYAYHFPYALDMTQMRKACHYLEGKHDFTAFSSARSTVKGSKVRTLYEASCQQKGSDIMFVFRGDGFLYHMVRILVGTLLEVGQGKRKPEHIKQLLKQQDRKQSGKTAPPQGLYLWDVTYPE</sequence>
<organism evidence="9 10">
    <name type="scientific">Cerasibacillus quisquiliarum</name>
    <dbReference type="NCBI Taxonomy" id="227865"/>
    <lineage>
        <taxon>Bacteria</taxon>
        <taxon>Bacillati</taxon>
        <taxon>Bacillota</taxon>
        <taxon>Bacilli</taxon>
        <taxon>Bacillales</taxon>
        <taxon>Bacillaceae</taxon>
        <taxon>Cerasibacillus</taxon>
    </lineage>
</organism>
<dbReference type="FunFam" id="3.30.70.580:FF:000001">
    <property type="entry name" value="tRNA pseudouridine synthase A"/>
    <property type="match status" value="1"/>
</dbReference>
<dbReference type="Gene3D" id="3.30.70.660">
    <property type="entry name" value="Pseudouridine synthase I, catalytic domain, C-terminal subdomain"/>
    <property type="match status" value="1"/>
</dbReference>
<comment type="function">
    <text evidence="4">Formation of pseudouridine at positions 38, 39 and 40 in the anticodon stem and loop of transfer RNAs.</text>
</comment>
<keyword evidence="3 4" id="KW-0413">Isomerase</keyword>
<dbReference type="GO" id="GO:0003723">
    <property type="term" value="F:RNA binding"/>
    <property type="evidence" value="ECO:0007669"/>
    <property type="project" value="InterPro"/>
</dbReference>
<dbReference type="CDD" id="cd02570">
    <property type="entry name" value="PseudoU_synth_EcTruA"/>
    <property type="match status" value="1"/>
</dbReference>
<dbReference type="PANTHER" id="PTHR11142">
    <property type="entry name" value="PSEUDOURIDYLATE SYNTHASE"/>
    <property type="match status" value="1"/>
</dbReference>
<accession>A0A511UZC6</accession>
<dbReference type="PANTHER" id="PTHR11142:SF0">
    <property type="entry name" value="TRNA PSEUDOURIDINE SYNTHASE-LIKE 1"/>
    <property type="match status" value="1"/>
</dbReference>
<dbReference type="RefSeq" id="WP_146938378.1">
    <property type="nucleotide sequence ID" value="NZ_BJXW01000026.1"/>
</dbReference>
<keyword evidence="10" id="KW-1185">Reference proteome</keyword>
<dbReference type="InterPro" id="IPR020094">
    <property type="entry name" value="TruA/RsuA/RluB/E/F_N"/>
</dbReference>
<feature type="active site" description="Nucleophile" evidence="4 5">
    <location>
        <position position="53"/>
    </location>
</feature>
<evidence type="ECO:0000256" key="5">
    <source>
        <dbReference type="PIRSR" id="PIRSR001430-1"/>
    </source>
</evidence>
<dbReference type="GO" id="GO:0160147">
    <property type="term" value="F:tRNA pseudouridine(38-40) synthase activity"/>
    <property type="evidence" value="ECO:0007669"/>
    <property type="project" value="UniProtKB-EC"/>
</dbReference>
<evidence type="ECO:0000313" key="9">
    <source>
        <dbReference type="EMBL" id="GEN32005.1"/>
    </source>
</evidence>